<gene>
    <name evidence="4" type="primary">Aste57867_12741</name>
    <name evidence="3" type="ORF">As57867_012693</name>
    <name evidence="4" type="ORF">ASTE57867_12741</name>
</gene>
<evidence type="ECO:0000313" key="5">
    <source>
        <dbReference type="Proteomes" id="UP000332933"/>
    </source>
</evidence>
<evidence type="ECO:0000313" key="4">
    <source>
        <dbReference type="EMBL" id="VFT89591.1"/>
    </source>
</evidence>
<sequence>MSDHHSSKVEFDWLNLQNIANDERSHLTFEFAQATKQKEPFTEKTMTFSVFPATTSAPQAPSTSHLRSISGPTAAPALPTQSHDGTTIVVAVVAAVAVLLVGLALLRRCCRSTGDENNRIASESVAASGGRESTNSGRKEPSWTVVFDQEQHSVIDAAKKRAAAKQRAAAKLATAPALAAFESAAAEERTPSPMWYEIATPTAGTCGKCGRAESDDHFVDATFFGMRCPACYGLLDSEENSIDV</sequence>
<dbReference type="AlphaFoldDB" id="A0A485KWD4"/>
<keyword evidence="5" id="KW-1185">Reference proteome</keyword>
<reference evidence="4 5" key="1">
    <citation type="submission" date="2019-03" db="EMBL/GenBank/DDBJ databases">
        <authorList>
            <person name="Gaulin E."/>
            <person name="Dumas B."/>
        </authorList>
    </citation>
    <scope>NUCLEOTIDE SEQUENCE [LARGE SCALE GENOMIC DNA]</scope>
    <source>
        <strain evidence="4">CBS 568.67</strain>
    </source>
</reference>
<evidence type="ECO:0000313" key="3">
    <source>
        <dbReference type="EMBL" id="KAF0696548.1"/>
    </source>
</evidence>
<accession>A0A485KWD4</accession>
<keyword evidence="2" id="KW-0812">Transmembrane</keyword>
<evidence type="ECO:0000256" key="2">
    <source>
        <dbReference type="SAM" id="Phobius"/>
    </source>
</evidence>
<keyword evidence="2" id="KW-0472">Membrane</keyword>
<reference evidence="3" key="2">
    <citation type="submission" date="2019-06" db="EMBL/GenBank/DDBJ databases">
        <title>Genomics analysis of Aphanomyces spp. identifies a new class of oomycete effector associated with host adaptation.</title>
        <authorList>
            <person name="Gaulin E."/>
        </authorList>
    </citation>
    <scope>NUCLEOTIDE SEQUENCE</scope>
    <source>
        <strain evidence="3">CBS 578.67</strain>
    </source>
</reference>
<feature type="region of interest" description="Disordered" evidence="1">
    <location>
        <begin position="121"/>
        <end position="140"/>
    </location>
</feature>
<protein>
    <submittedName>
        <fullName evidence="4">Aste57867_12741 protein</fullName>
    </submittedName>
</protein>
<dbReference type="EMBL" id="VJMH01005388">
    <property type="protein sequence ID" value="KAF0696548.1"/>
    <property type="molecule type" value="Genomic_DNA"/>
</dbReference>
<dbReference type="Proteomes" id="UP000332933">
    <property type="component" value="Unassembled WGS sequence"/>
</dbReference>
<name>A0A485KWD4_9STRA</name>
<feature type="compositionally biased region" description="Polar residues" evidence="1">
    <location>
        <begin position="55"/>
        <end position="71"/>
    </location>
</feature>
<organism evidence="4 5">
    <name type="scientific">Aphanomyces stellatus</name>
    <dbReference type="NCBI Taxonomy" id="120398"/>
    <lineage>
        <taxon>Eukaryota</taxon>
        <taxon>Sar</taxon>
        <taxon>Stramenopiles</taxon>
        <taxon>Oomycota</taxon>
        <taxon>Saprolegniomycetes</taxon>
        <taxon>Saprolegniales</taxon>
        <taxon>Verrucalvaceae</taxon>
        <taxon>Aphanomyces</taxon>
    </lineage>
</organism>
<feature type="transmembrane region" description="Helical" evidence="2">
    <location>
        <begin position="88"/>
        <end position="106"/>
    </location>
</feature>
<proteinExistence type="predicted"/>
<evidence type="ECO:0000256" key="1">
    <source>
        <dbReference type="SAM" id="MobiDB-lite"/>
    </source>
</evidence>
<dbReference type="EMBL" id="CAADRA010005409">
    <property type="protein sequence ID" value="VFT89591.1"/>
    <property type="molecule type" value="Genomic_DNA"/>
</dbReference>
<keyword evidence="2" id="KW-1133">Transmembrane helix</keyword>
<feature type="region of interest" description="Disordered" evidence="1">
    <location>
        <begin position="55"/>
        <end position="78"/>
    </location>
</feature>